<organism evidence="1 2">
    <name type="scientific">Candidatus Magnetobacterium casense</name>
    <dbReference type="NCBI Taxonomy" id="1455061"/>
    <lineage>
        <taxon>Bacteria</taxon>
        <taxon>Pseudomonadati</taxon>
        <taxon>Nitrospirota</taxon>
        <taxon>Thermodesulfovibrionia</taxon>
        <taxon>Thermodesulfovibrionales</taxon>
        <taxon>Candidatus Magnetobacteriaceae</taxon>
        <taxon>Candidatus Magnetobacterium</taxon>
    </lineage>
</organism>
<keyword evidence="2" id="KW-1185">Reference proteome</keyword>
<gene>
    <name evidence="1" type="ORF">HWQ67_15815</name>
</gene>
<evidence type="ECO:0008006" key="3">
    <source>
        <dbReference type="Google" id="ProtNLM"/>
    </source>
</evidence>
<accession>A0ABS6S2G6</accession>
<dbReference type="NCBIfam" id="NF047593">
    <property type="entry name" value="IS66_ISAeme5_TnpA"/>
    <property type="match status" value="1"/>
</dbReference>
<evidence type="ECO:0000313" key="2">
    <source>
        <dbReference type="Proteomes" id="UP001196980"/>
    </source>
</evidence>
<protein>
    <recommendedName>
        <fullName evidence="3">Transposase</fullName>
    </recommendedName>
</protein>
<dbReference type="RefSeq" id="WP_218253653.1">
    <property type="nucleotide sequence ID" value="NZ_JABXWD010000426.1"/>
</dbReference>
<reference evidence="1 2" key="1">
    <citation type="journal article" date="2020" name="J Geophys Res Biogeosci">
        <title>Magnetotaxis as an Adaptation to Enable Bacterial Shuttling of Microbial Sulfur and Sulfur Cycling Across Aquatic Oxic#Anoxic Interfaces.</title>
        <authorList>
            <person name="Li J."/>
            <person name="Liu P."/>
            <person name="Wang J."/>
            <person name="Roberts A.P."/>
            <person name="Pan Y."/>
        </authorList>
    </citation>
    <scope>NUCLEOTIDE SEQUENCE [LARGE SCALE GENOMIC DNA]</scope>
    <source>
        <strain evidence="1 2">MYR-1_YQ</strain>
    </source>
</reference>
<proteinExistence type="predicted"/>
<dbReference type="Proteomes" id="UP001196980">
    <property type="component" value="Unassembled WGS sequence"/>
</dbReference>
<comment type="caution">
    <text evidence="1">The sequence shown here is derived from an EMBL/GenBank/DDBJ whole genome shotgun (WGS) entry which is preliminary data.</text>
</comment>
<name>A0ABS6S2G6_9BACT</name>
<evidence type="ECO:0000313" key="1">
    <source>
        <dbReference type="EMBL" id="MBV6343047.1"/>
    </source>
</evidence>
<sequence>MDEIISESSNKEQKWRRIIAEQGRSGQSIQSFCEARQVNRHSFCYWRKKFCKPVEKDLKVVRPAGRFVVLPSRVMRVSRSPQILLPNGVQIDLGGALESEVVGQFIRKLCGVGHSAKDGRHART</sequence>
<dbReference type="EMBL" id="JABXWD010000426">
    <property type="protein sequence ID" value="MBV6343047.1"/>
    <property type="molecule type" value="Genomic_DNA"/>
</dbReference>